<evidence type="ECO:0000256" key="1">
    <source>
        <dbReference type="SAM" id="Phobius"/>
    </source>
</evidence>
<accession>A0A0B6YYU6</accession>
<dbReference type="AlphaFoldDB" id="A0A0B6YYU6"/>
<evidence type="ECO:0000313" key="2">
    <source>
        <dbReference type="EMBL" id="CEK61312.1"/>
    </source>
</evidence>
<dbReference type="PANTHER" id="PTHR22168:SF3">
    <property type="entry name" value="TRANSMEMBRANE PROTEIN 26"/>
    <property type="match status" value="1"/>
</dbReference>
<organism evidence="2">
    <name type="scientific">Arion vulgaris</name>
    <dbReference type="NCBI Taxonomy" id="1028688"/>
    <lineage>
        <taxon>Eukaryota</taxon>
        <taxon>Metazoa</taxon>
        <taxon>Spiralia</taxon>
        <taxon>Lophotrochozoa</taxon>
        <taxon>Mollusca</taxon>
        <taxon>Gastropoda</taxon>
        <taxon>Heterobranchia</taxon>
        <taxon>Euthyneura</taxon>
        <taxon>Panpulmonata</taxon>
        <taxon>Eupulmonata</taxon>
        <taxon>Stylommatophora</taxon>
        <taxon>Helicina</taxon>
        <taxon>Arionoidea</taxon>
        <taxon>Arionidae</taxon>
        <taxon>Arion</taxon>
    </lineage>
</organism>
<feature type="transmembrane region" description="Helical" evidence="1">
    <location>
        <begin position="12"/>
        <end position="30"/>
    </location>
</feature>
<dbReference type="PANTHER" id="PTHR22168">
    <property type="entry name" value="TMEM26 PROTEIN"/>
    <property type="match status" value="1"/>
</dbReference>
<dbReference type="InterPro" id="IPR019169">
    <property type="entry name" value="Transmembrane_26"/>
</dbReference>
<protein>
    <recommendedName>
        <fullName evidence="3">XK-related protein</fullName>
    </recommendedName>
</protein>
<dbReference type="EMBL" id="HACG01014447">
    <property type="protein sequence ID" value="CEK61312.1"/>
    <property type="molecule type" value="Transcribed_RNA"/>
</dbReference>
<keyword evidence="1" id="KW-0472">Membrane</keyword>
<keyword evidence="1" id="KW-1133">Transmembrane helix</keyword>
<dbReference type="Pfam" id="PF09772">
    <property type="entry name" value="Tmem26"/>
    <property type="match status" value="1"/>
</dbReference>
<gene>
    <name evidence="2" type="primary">ORF41917</name>
</gene>
<evidence type="ECO:0008006" key="3">
    <source>
        <dbReference type="Google" id="ProtNLM"/>
    </source>
</evidence>
<sequence length="179" mass="20966">MTVLISIAEALVVRCCLILHVILCTWRVTLNLHREIYWLLLCILCPLLCESFYTIRMRHGREFSRFTPCIFFYLGAVLPCIWLLEIDRTDDLHDNKTADALDSKDIVIPGATRNIWLVVIEELMPYVICICRWILPRGKVPREELSDLLFTFISIASDVMEFFSLLDEVVIRLDKRLVY</sequence>
<feature type="transmembrane region" description="Helical" evidence="1">
    <location>
        <begin position="66"/>
        <end position="84"/>
    </location>
</feature>
<keyword evidence="1" id="KW-0812">Transmembrane</keyword>
<name>A0A0B6YYU6_9EUPU</name>
<reference evidence="2" key="1">
    <citation type="submission" date="2014-12" db="EMBL/GenBank/DDBJ databases">
        <title>Insight into the proteome of Arion vulgaris.</title>
        <authorList>
            <person name="Aradska J."/>
            <person name="Bulat T."/>
            <person name="Smidak R."/>
            <person name="Sarate P."/>
            <person name="Gangsoo J."/>
            <person name="Sialana F."/>
            <person name="Bilban M."/>
            <person name="Lubec G."/>
        </authorList>
    </citation>
    <scope>NUCLEOTIDE SEQUENCE</scope>
    <source>
        <tissue evidence="2">Skin</tissue>
    </source>
</reference>
<feature type="transmembrane region" description="Helical" evidence="1">
    <location>
        <begin position="36"/>
        <end position="54"/>
    </location>
</feature>
<proteinExistence type="predicted"/>
<feature type="non-terminal residue" evidence="2">
    <location>
        <position position="179"/>
    </location>
</feature>